<dbReference type="PATRIC" id="fig|1117379.3.peg.3707"/>
<dbReference type="EMBL" id="AJLS01000124">
    <property type="protein sequence ID" value="EKN65894.1"/>
    <property type="molecule type" value="Genomic_DNA"/>
</dbReference>
<evidence type="ECO:0000259" key="4">
    <source>
        <dbReference type="Pfam" id="PF13458"/>
    </source>
</evidence>
<dbReference type="eggNOG" id="COG0683">
    <property type="taxonomic scope" value="Bacteria"/>
</dbReference>
<evidence type="ECO:0000256" key="3">
    <source>
        <dbReference type="SAM" id="SignalP"/>
    </source>
</evidence>
<sequence>MKKFLTLHFLLAFLLVISGCSSNSSSNSASSGSASKNDKGNYVQGVTKDEILIGHIGPQSGPAATFDNMRKGIETYFKYVNENGGVDGRKLKLIAYDDQYQPAKAVQLAKRLVEEDKVFTMLGPVGTASNLAALNYYKQKGIPITMIASGAKPFVEPLIPNVLGQHPVNYGIEGKVFLNYAVEKLGAKKIAIAYQNDDLGKEGYEAVKNSIKEYKGVEVVAEVNFQTSDVELSSQAKKLQESNPDVIMDFSTPSPAANLKKAMYKIGLKDIPYMVTYVGGGDTNLFNLAGKEVWNGTISSNILVDPEQSADDKSAKLYEERFSKDWPDAPVIGYGQLGWAEAEVLVEALKRTGKDLTWKKYLDSFYTFDKWKGSMFVDVSFSKENHHGLTSLFMTKAEDGKIQPISDVISFDPVTGKITY</sequence>
<dbReference type="Proteomes" id="UP000006316">
    <property type="component" value="Unassembled WGS sequence"/>
</dbReference>
<comment type="caution">
    <text evidence="5">The sequence shown here is derived from an EMBL/GenBank/DDBJ whole genome shotgun (WGS) entry which is preliminary data.</text>
</comment>
<dbReference type="SUPFAM" id="SSF53822">
    <property type="entry name" value="Periplasmic binding protein-like I"/>
    <property type="match status" value="1"/>
</dbReference>
<accession>K6DC62</accession>
<dbReference type="PANTHER" id="PTHR47235">
    <property type="entry name" value="BLR6548 PROTEIN"/>
    <property type="match status" value="1"/>
</dbReference>
<keyword evidence="2 3" id="KW-0732">Signal</keyword>
<keyword evidence="5" id="KW-0675">Receptor</keyword>
<evidence type="ECO:0000256" key="1">
    <source>
        <dbReference type="ARBA" id="ARBA00010062"/>
    </source>
</evidence>
<protein>
    <submittedName>
        <fullName evidence="5">Extracellular ligand-binding receptor</fullName>
    </submittedName>
</protein>
<dbReference type="Gene3D" id="3.40.50.2300">
    <property type="match status" value="2"/>
</dbReference>
<dbReference type="InterPro" id="IPR028082">
    <property type="entry name" value="Peripla_BP_I"/>
</dbReference>
<dbReference type="Pfam" id="PF13458">
    <property type="entry name" value="Peripla_BP_6"/>
    <property type="match status" value="1"/>
</dbReference>
<dbReference type="PANTHER" id="PTHR47235:SF1">
    <property type="entry name" value="BLR6548 PROTEIN"/>
    <property type="match status" value="1"/>
</dbReference>
<dbReference type="AlphaFoldDB" id="K6DC62"/>
<dbReference type="OrthoDB" id="9783240at2"/>
<dbReference type="PROSITE" id="PS51257">
    <property type="entry name" value="PROKAR_LIPOPROTEIN"/>
    <property type="match status" value="1"/>
</dbReference>
<feature type="signal peptide" evidence="3">
    <location>
        <begin position="1"/>
        <end position="29"/>
    </location>
</feature>
<organism evidence="5 6">
    <name type="scientific">Neobacillus bataviensis LMG 21833</name>
    <dbReference type="NCBI Taxonomy" id="1117379"/>
    <lineage>
        <taxon>Bacteria</taxon>
        <taxon>Bacillati</taxon>
        <taxon>Bacillota</taxon>
        <taxon>Bacilli</taxon>
        <taxon>Bacillales</taxon>
        <taxon>Bacillaceae</taxon>
        <taxon>Neobacillus</taxon>
    </lineage>
</organism>
<evidence type="ECO:0000313" key="6">
    <source>
        <dbReference type="Proteomes" id="UP000006316"/>
    </source>
</evidence>
<comment type="similarity">
    <text evidence="1">Belongs to the leucine-binding protein family.</text>
</comment>
<proteinExistence type="inferred from homology"/>
<dbReference type="CDD" id="cd06343">
    <property type="entry name" value="PBP1_ABC_ligand_binding-like"/>
    <property type="match status" value="1"/>
</dbReference>
<keyword evidence="6" id="KW-1185">Reference proteome</keyword>
<evidence type="ECO:0000256" key="2">
    <source>
        <dbReference type="ARBA" id="ARBA00022729"/>
    </source>
</evidence>
<dbReference type="InterPro" id="IPR028081">
    <property type="entry name" value="Leu-bd"/>
</dbReference>
<evidence type="ECO:0000313" key="5">
    <source>
        <dbReference type="EMBL" id="EKN65894.1"/>
    </source>
</evidence>
<gene>
    <name evidence="5" type="ORF">BABA_17897</name>
</gene>
<name>K6DC62_9BACI</name>
<feature type="domain" description="Leucine-binding protein" evidence="4">
    <location>
        <begin position="51"/>
        <end position="400"/>
    </location>
</feature>
<reference evidence="5 6" key="1">
    <citation type="journal article" date="2012" name="Front. Microbiol.">
        <title>Redundancy and modularity in membrane-associated dissimilatory nitrate reduction in Bacillus.</title>
        <authorList>
            <person name="Heylen K."/>
            <person name="Keltjens J."/>
        </authorList>
    </citation>
    <scope>NUCLEOTIDE SEQUENCE [LARGE SCALE GENOMIC DNA]</scope>
    <source>
        <strain evidence="6">LMG 21833T</strain>
    </source>
</reference>
<feature type="chain" id="PRO_5003894518" evidence="3">
    <location>
        <begin position="30"/>
        <end position="420"/>
    </location>
</feature>
<dbReference type="RefSeq" id="WP_007086573.1">
    <property type="nucleotide sequence ID" value="NZ_AJLS01000124.1"/>
</dbReference>
<dbReference type="STRING" id="1117379.BABA_17897"/>